<dbReference type="KEGG" id="cbd:CBUD_1803a"/>
<dbReference type="SUPFAM" id="SSF50630">
    <property type="entry name" value="Acid proteases"/>
    <property type="match status" value="1"/>
</dbReference>
<dbReference type="Pfam" id="PF13975">
    <property type="entry name" value="gag-asp_proteas"/>
    <property type="match status" value="1"/>
</dbReference>
<name>B5XHI5_COXBN</name>
<evidence type="ECO:0000313" key="1">
    <source>
        <dbReference type="EMBL" id="ACI23205.1"/>
    </source>
</evidence>
<dbReference type="Gene3D" id="2.40.70.10">
    <property type="entry name" value="Acid Proteases"/>
    <property type="match status" value="1"/>
</dbReference>
<proteinExistence type="predicted"/>
<dbReference type="HOGENOM" id="CLU_1746565_0_0_6"/>
<organism evidence="1 2">
    <name type="scientific">Coxiella burnetii (strain Dugway 5J108-111)</name>
    <dbReference type="NCBI Taxonomy" id="434922"/>
    <lineage>
        <taxon>Bacteria</taxon>
        <taxon>Pseudomonadati</taxon>
        <taxon>Pseudomonadota</taxon>
        <taxon>Gammaproteobacteria</taxon>
        <taxon>Legionellales</taxon>
        <taxon>Coxiellaceae</taxon>
        <taxon>Coxiella</taxon>
    </lineage>
</organism>
<protein>
    <recommendedName>
        <fullName evidence="3">Peptidase A2 domain-containing protein</fullName>
    </recommendedName>
</protein>
<evidence type="ECO:0000313" key="2">
    <source>
        <dbReference type="Proteomes" id="UP000008555"/>
    </source>
</evidence>
<dbReference type="InterPro" id="IPR021109">
    <property type="entry name" value="Peptidase_aspartic_dom_sf"/>
</dbReference>
<accession>B5XHI5</accession>
<dbReference type="EMBL" id="CP000733">
    <property type="protein sequence ID" value="ACI23205.1"/>
    <property type="molecule type" value="Genomic_DNA"/>
</dbReference>
<sequence length="149" mass="16744">MIKIDYGFFLEKQRYQNIPLTRLSSGHFILPVQINQAAPVYFLFDTGTGETTLSDHYVNYLHIHPNTHYQTQAASQGTIKVADITLKTITFNPLQTFFLKPIMLHDRKVSAANIASLARILGVAGVLGLTDVEKLQTIIDIPTQSIFIR</sequence>
<dbReference type="Proteomes" id="UP000008555">
    <property type="component" value="Chromosome"/>
</dbReference>
<reference evidence="1 2" key="1">
    <citation type="journal article" date="2009" name="Infect. Immun.">
        <title>Comparative genomics reveal extensive transposon-mediated genomic plasticity and diversity among potential effector proteins within the genus Coxiella.</title>
        <authorList>
            <person name="Beare P.A."/>
            <person name="Unsworth N."/>
            <person name="Andoh M."/>
            <person name="Voth D.E."/>
            <person name="Omsland A."/>
            <person name="Gilk S.D."/>
            <person name="Williams K.P."/>
            <person name="Sobral B.W."/>
            <person name="Kupko J.J.III."/>
            <person name="Porcella S.F."/>
            <person name="Samuel J.E."/>
            <person name="Heinzen R.A."/>
        </authorList>
    </citation>
    <scope>NUCLEOTIDE SEQUENCE [LARGE SCALE GENOMIC DNA]</scope>
    <source>
        <strain evidence="1 2">Dugway 5J108-111</strain>
    </source>
</reference>
<dbReference type="AlphaFoldDB" id="B5XHI5"/>
<gene>
    <name evidence="1" type="ORF">CBUD_1803a</name>
</gene>
<evidence type="ECO:0008006" key="3">
    <source>
        <dbReference type="Google" id="ProtNLM"/>
    </source>
</evidence>